<dbReference type="GO" id="GO:0016020">
    <property type="term" value="C:membrane"/>
    <property type="evidence" value="ECO:0007669"/>
    <property type="project" value="InterPro"/>
</dbReference>
<dbReference type="Gene3D" id="3.40.930.10">
    <property type="entry name" value="Mannitol-specific EII, Chain A"/>
    <property type="match status" value="1"/>
</dbReference>
<dbReference type="GO" id="GO:0009401">
    <property type="term" value="P:phosphoenolpyruvate-dependent sugar phosphotransferase system"/>
    <property type="evidence" value="ECO:0007669"/>
    <property type="project" value="UniProtKB-KW"/>
</dbReference>
<organism evidence="7 8">
    <name type="scientific">Alkalibacterium kapii</name>
    <dbReference type="NCBI Taxonomy" id="426704"/>
    <lineage>
        <taxon>Bacteria</taxon>
        <taxon>Bacillati</taxon>
        <taxon>Bacillota</taxon>
        <taxon>Bacilli</taxon>
        <taxon>Lactobacillales</taxon>
        <taxon>Carnobacteriaceae</taxon>
        <taxon>Alkalibacterium</taxon>
    </lineage>
</organism>
<evidence type="ECO:0000256" key="3">
    <source>
        <dbReference type="ARBA" id="ARBA00022597"/>
    </source>
</evidence>
<dbReference type="InterPro" id="IPR004715">
    <property type="entry name" value="PTS_IIA_fruc"/>
</dbReference>
<keyword evidence="1" id="KW-0813">Transport</keyword>
<keyword evidence="2" id="KW-0597">Phosphoprotein</keyword>
<name>A0A511ARL3_9LACT</name>
<dbReference type="CDD" id="cd00211">
    <property type="entry name" value="PTS_IIA_fru"/>
    <property type="match status" value="1"/>
</dbReference>
<feature type="domain" description="PTS EIIA type-2" evidence="6">
    <location>
        <begin position="6"/>
        <end position="154"/>
    </location>
</feature>
<dbReference type="Pfam" id="PF00359">
    <property type="entry name" value="PTS_EIIA_2"/>
    <property type="match status" value="1"/>
</dbReference>
<proteinExistence type="predicted"/>
<dbReference type="RefSeq" id="WP_186805059.1">
    <property type="nucleotide sequence ID" value="NZ_BJUY01000003.1"/>
</dbReference>
<evidence type="ECO:0000256" key="5">
    <source>
        <dbReference type="ARBA" id="ARBA00022683"/>
    </source>
</evidence>
<gene>
    <name evidence="7" type="ORF">AKA01nite_04670</name>
</gene>
<dbReference type="InterPro" id="IPR051541">
    <property type="entry name" value="PTS_SugarTrans_NitroReg"/>
</dbReference>
<dbReference type="GO" id="GO:0008982">
    <property type="term" value="F:protein-N(PI)-phosphohistidine-sugar phosphotransferase activity"/>
    <property type="evidence" value="ECO:0007669"/>
    <property type="project" value="InterPro"/>
</dbReference>
<dbReference type="PANTHER" id="PTHR47738:SF2">
    <property type="entry name" value="PTS SYSTEM FRUCTOSE-LIKE EIIA COMPONENT"/>
    <property type="match status" value="1"/>
</dbReference>
<evidence type="ECO:0000259" key="6">
    <source>
        <dbReference type="PROSITE" id="PS51094"/>
    </source>
</evidence>
<keyword evidence="4" id="KW-0808">Transferase</keyword>
<keyword evidence="5" id="KW-0598">Phosphotransferase system</keyword>
<keyword evidence="3" id="KW-0762">Sugar transport</keyword>
<dbReference type="SUPFAM" id="SSF55804">
    <property type="entry name" value="Phoshotransferase/anion transport protein"/>
    <property type="match status" value="1"/>
</dbReference>
<keyword evidence="8" id="KW-1185">Reference proteome</keyword>
<dbReference type="AlphaFoldDB" id="A0A511ARL3"/>
<evidence type="ECO:0000313" key="7">
    <source>
        <dbReference type="EMBL" id="GEK90845.1"/>
    </source>
</evidence>
<reference evidence="7 8" key="1">
    <citation type="submission" date="2019-07" db="EMBL/GenBank/DDBJ databases">
        <title>Whole genome shotgun sequence of Alkalibacterium kapii NBRC 103247.</title>
        <authorList>
            <person name="Hosoyama A."/>
            <person name="Uohara A."/>
            <person name="Ohji S."/>
            <person name="Ichikawa N."/>
        </authorList>
    </citation>
    <scope>NUCLEOTIDE SEQUENCE [LARGE SCALE GENOMIC DNA]</scope>
    <source>
        <strain evidence="7 8">NBRC 103247</strain>
    </source>
</reference>
<comment type="caution">
    <text evidence="7">The sequence shown here is derived from an EMBL/GenBank/DDBJ whole genome shotgun (WGS) entry which is preliminary data.</text>
</comment>
<dbReference type="InterPro" id="IPR016152">
    <property type="entry name" value="PTrfase/Anion_transptr"/>
</dbReference>
<evidence type="ECO:0000313" key="8">
    <source>
        <dbReference type="Proteomes" id="UP000321662"/>
    </source>
</evidence>
<dbReference type="EMBL" id="BJUY01000003">
    <property type="protein sequence ID" value="GEK90845.1"/>
    <property type="molecule type" value="Genomic_DNA"/>
</dbReference>
<evidence type="ECO:0000256" key="2">
    <source>
        <dbReference type="ARBA" id="ARBA00022553"/>
    </source>
</evidence>
<protein>
    <submittedName>
        <fullName evidence="7">PTS mannose transporter subunit IIAB</fullName>
    </submittedName>
</protein>
<dbReference type="PROSITE" id="PS51094">
    <property type="entry name" value="PTS_EIIA_TYPE_2"/>
    <property type="match status" value="1"/>
</dbReference>
<dbReference type="InterPro" id="IPR002178">
    <property type="entry name" value="PTS_EIIA_type-2_dom"/>
</dbReference>
<dbReference type="Proteomes" id="UP000321662">
    <property type="component" value="Unassembled WGS sequence"/>
</dbReference>
<evidence type="ECO:0000256" key="1">
    <source>
        <dbReference type="ARBA" id="ARBA00022448"/>
    </source>
</evidence>
<evidence type="ECO:0000256" key="4">
    <source>
        <dbReference type="ARBA" id="ARBA00022679"/>
    </source>
</evidence>
<dbReference type="NCBIfam" id="TIGR00848">
    <property type="entry name" value="fruA"/>
    <property type="match status" value="1"/>
</dbReference>
<sequence>MNEAVSDGVDTYINPSKRFKSTEKKEIFREIIDEVVDQTAYKLDKDEITADIAKREALSTTGFGNGLAIPHGKSSQIHKPLVVLMKTDQALEWEALDEKPVSIIFLLIIPKEKGETIHLKLLSRLSYHLMDKDVQDKVKKAETKKRLKEILNELLN</sequence>
<accession>A0A511ARL3</accession>
<dbReference type="PANTHER" id="PTHR47738">
    <property type="entry name" value="PTS SYSTEM FRUCTOSE-LIKE EIIA COMPONENT-RELATED"/>
    <property type="match status" value="1"/>
</dbReference>
<dbReference type="PROSITE" id="PS00372">
    <property type="entry name" value="PTS_EIIA_TYPE_2_HIS"/>
    <property type="match status" value="1"/>
</dbReference>